<comment type="caution">
    <text evidence="2">The sequence shown here is derived from an EMBL/GenBank/DDBJ whole genome shotgun (WGS) entry which is preliminary data.</text>
</comment>
<organism evidence="2 3">
    <name type="scientific">Abyssicoccus albus</name>
    <dbReference type="NCBI Taxonomy" id="1817405"/>
    <lineage>
        <taxon>Bacteria</taxon>
        <taxon>Bacillati</taxon>
        <taxon>Bacillota</taxon>
        <taxon>Bacilli</taxon>
        <taxon>Bacillales</taxon>
        <taxon>Abyssicoccaceae</taxon>
    </lineage>
</organism>
<protein>
    <submittedName>
        <fullName evidence="2">Myc-like protein</fullName>
    </submittedName>
</protein>
<dbReference type="Proteomes" id="UP000277108">
    <property type="component" value="Unassembled WGS sequence"/>
</dbReference>
<dbReference type="RefSeq" id="WP_170152813.1">
    <property type="nucleotide sequence ID" value="NZ_RKRK01000006.1"/>
</dbReference>
<gene>
    <name evidence="2" type="ORF">EDD62_1686</name>
</gene>
<reference evidence="2 3" key="1">
    <citation type="submission" date="2018-11" db="EMBL/GenBank/DDBJ databases">
        <title>Genomic Encyclopedia of Type Strains, Phase IV (KMG-IV): sequencing the most valuable type-strain genomes for metagenomic binning, comparative biology and taxonomic classification.</title>
        <authorList>
            <person name="Goeker M."/>
        </authorList>
    </citation>
    <scope>NUCLEOTIDE SEQUENCE [LARGE SCALE GENOMIC DNA]</scope>
    <source>
        <strain evidence="2 3">DSM 29158</strain>
    </source>
</reference>
<keyword evidence="3" id="KW-1185">Reference proteome</keyword>
<proteinExistence type="predicted"/>
<name>A0A3N5BAD6_9BACL</name>
<evidence type="ECO:0000313" key="3">
    <source>
        <dbReference type="Proteomes" id="UP000277108"/>
    </source>
</evidence>
<keyword evidence="1" id="KW-0175">Coiled coil</keyword>
<dbReference type="AlphaFoldDB" id="A0A3N5BAD6"/>
<feature type="coiled-coil region" evidence="1">
    <location>
        <begin position="16"/>
        <end position="46"/>
    </location>
</feature>
<dbReference type="EMBL" id="RKRK01000006">
    <property type="protein sequence ID" value="RPF54726.1"/>
    <property type="molecule type" value="Genomic_DNA"/>
</dbReference>
<sequence>MDINFEKSEQILAQELAQKNLENARLKAMVDDLQKENEQLKNKQGDVE</sequence>
<evidence type="ECO:0000256" key="1">
    <source>
        <dbReference type="SAM" id="Coils"/>
    </source>
</evidence>
<accession>A0A3N5BAD6</accession>
<evidence type="ECO:0000313" key="2">
    <source>
        <dbReference type="EMBL" id="RPF54726.1"/>
    </source>
</evidence>